<evidence type="ECO:0000313" key="9">
    <source>
        <dbReference type="Proteomes" id="UP000182045"/>
    </source>
</evidence>
<dbReference type="Gene3D" id="2.30.110.10">
    <property type="entry name" value="Electron Transport, Fmn-binding Protein, Chain A"/>
    <property type="match status" value="1"/>
</dbReference>
<dbReference type="Pfam" id="PF12766">
    <property type="entry name" value="Pyridox_oxase_2"/>
    <property type="match status" value="1"/>
</dbReference>
<comment type="cofactor">
    <cofactor evidence="1">
        <name>FMN</name>
        <dbReference type="ChEBI" id="CHEBI:58210"/>
    </cofactor>
</comment>
<dbReference type="SUPFAM" id="SSF50475">
    <property type="entry name" value="FMN-binding split barrel"/>
    <property type="match status" value="1"/>
</dbReference>
<organism evidence="7 8">
    <name type="scientific">Roseibaca calidilacus</name>
    <dbReference type="NCBI Taxonomy" id="1666912"/>
    <lineage>
        <taxon>Bacteria</taxon>
        <taxon>Pseudomonadati</taxon>
        <taxon>Pseudomonadota</taxon>
        <taxon>Alphaproteobacteria</taxon>
        <taxon>Rhodobacterales</taxon>
        <taxon>Paracoccaceae</taxon>
        <taxon>Roseinatronobacter</taxon>
    </lineage>
</organism>
<dbReference type="InterPro" id="IPR012349">
    <property type="entry name" value="Split_barrel_FMN-bd"/>
</dbReference>
<sequence length="189" mass="20960">MTQDPFVWAQSLDTLFEQVWSRLSRGVRDRHAPARHPTLATVSTDGRPQLRTVVLRGAEKADGTLRVYTDMHSHKVAELQATPFAALHIWDSSAHLQIRLATLVTILTGAEVAELWHQLPDHARLAYGSTPAPGTALPAALDYSKTPDPTAFAVLHLTIDSMDVVHLGPNHRRAAFRREDDWAGQWLAP</sequence>
<name>A0A0P8A4E1_9RHOB</name>
<dbReference type="AlphaFoldDB" id="A0A0P8A4E1"/>
<keyword evidence="2" id="KW-0285">Flavoprotein</keyword>
<dbReference type="InterPro" id="IPR000659">
    <property type="entry name" value="Pyridox_Oxase"/>
</dbReference>
<keyword evidence="4" id="KW-0560">Oxidoreductase</keyword>
<dbReference type="GO" id="GO:0004733">
    <property type="term" value="F:pyridoxamine phosphate oxidase activity"/>
    <property type="evidence" value="ECO:0007669"/>
    <property type="project" value="InterPro"/>
</dbReference>
<dbReference type="PATRIC" id="fig|1666912.4.peg.2068"/>
<evidence type="ECO:0000313" key="7">
    <source>
        <dbReference type="EMBL" id="KPP88954.1"/>
    </source>
</evidence>
<dbReference type="STRING" id="1666912.Ga0058931_0024"/>
<dbReference type="GO" id="GO:0008615">
    <property type="term" value="P:pyridoxine biosynthetic process"/>
    <property type="evidence" value="ECO:0007669"/>
    <property type="project" value="InterPro"/>
</dbReference>
<keyword evidence="9" id="KW-1185">Reference proteome</keyword>
<dbReference type="PANTHER" id="PTHR10851">
    <property type="entry name" value="PYRIDOXINE-5-PHOSPHATE OXIDASE"/>
    <property type="match status" value="1"/>
</dbReference>
<dbReference type="PANTHER" id="PTHR10851:SF3">
    <property type="entry name" value="PYRIDOXINE_PYRIDOXAMINE 5'-PHOSPHATE OXIDASE 2"/>
    <property type="match status" value="1"/>
</dbReference>
<dbReference type="InterPro" id="IPR024624">
    <property type="entry name" value="Pyridox_Oxase_Alr4036_FMN-bd"/>
</dbReference>
<dbReference type="EMBL" id="LJSG01000023">
    <property type="protein sequence ID" value="KPP88954.1"/>
    <property type="molecule type" value="Genomic_DNA"/>
</dbReference>
<evidence type="ECO:0000256" key="4">
    <source>
        <dbReference type="ARBA" id="ARBA00023002"/>
    </source>
</evidence>
<evidence type="ECO:0000256" key="2">
    <source>
        <dbReference type="ARBA" id="ARBA00022630"/>
    </source>
</evidence>
<evidence type="ECO:0000313" key="8">
    <source>
        <dbReference type="Proteomes" id="UP000050413"/>
    </source>
</evidence>
<evidence type="ECO:0000259" key="5">
    <source>
        <dbReference type="Pfam" id="PF12766"/>
    </source>
</evidence>
<dbReference type="Proteomes" id="UP000182045">
    <property type="component" value="Unassembled WGS sequence"/>
</dbReference>
<gene>
    <name evidence="6" type="ORF">Ga0058931_0024</name>
    <name evidence="7" type="ORF">HLUCCA05_14660</name>
</gene>
<protein>
    <submittedName>
        <fullName evidence="7">Pyridoxamine-phosphate oxidase</fullName>
    </submittedName>
    <submittedName>
        <fullName evidence="6">Pyridoxine/pyridoxamine 5'-phosphate oxidase</fullName>
    </submittedName>
</protein>
<dbReference type="EMBL" id="FBYC01000001">
    <property type="protein sequence ID" value="CUX79346.1"/>
    <property type="molecule type" value="Genomic_DNA"/>
</dbReference>
<reference evidence="7 8" key="1">
    <citation type="submission" date="2015-09" db="EMBL/GenBank/DDBJ databases">
        <title>Identification and resolution of microdiversity through metagenomic sequencing of parallel consortia.</title>
        <authorList>
            <person name="Nelson W.C."/>
            <person name="Romine M.F."/>
            <person name="Lindemann S.R."/>
        </authorList>
    </citation>
    <scope>NUCLEOTIDE SEQUENCE [LARGE SCALE GENOMIC DNA]</scope>
    <source>
        <strain evidence="7">HL-91</strain>
    </source>
</reference>
<dbReference type="GO" id="GO:0010181">
    <property type="term" value="F:FMN binding"/>
    <property type="evidence" value="ECO:0007669"/>
    <property type="project" value="InterPro"/>
</dbReference>
<evidence type="ECO:0000313" key="6">
    <source>
        <dbReference type="EMBL" id="CUX79346.1"/>
    </source>
</evidence>
<comment type="caution">
    <text evidence="7">The sequence shown here is derived from an EMBL/GenBank/DDBJ whole genome shotgun (WGS) entry which is preliminary data.</text>
</comment>
<evidence type="ECO:0000256" key="3">
    <source>
        <dbReference type="ARBA" id="ARBA00022643"/>
    </source>
</evidence>
<reference evidence="6 9" key="2">
    <citation type="submission" date="2016-01" db="EMBL/GenBank/DDBJ databases">
        <authorList>
            <person name="Varghese N."/>
        </authorList>
    </citation>
    <scope>NUCLEOTIDE SEQUENCE [LARGE SCALE GENOMIC DNA]</scope>
    <source>
        <strain evidence="6 9">HL-91</strain>
    </source>
</reference>
<proteinExistence type="predicted"/>
<accession>A0A0P8A4E1</accession>
<feature type="domain" description="Pyridoxamine 5'-phosphate oxidase Alr4036 family FMN-binding" evidence="5">
    <location>
        <begin position="21"/>
        <end position="106"/>
    </location>
</feature>
<keyword evidence="3" id="KW-0288">FMN</keyword>
<dbReference type="RefSeq" id="WP_072244175.1">
    <property type="nucleotide sequence ID" value="NZ_FBYC01000001.1"/>
</dbReference>
<dbReference type="OrthoDB" id="5120525at2"/>
<dbReference type="Proteomes" id="UP000050413">
    <property type="component" value="Unassembled WGS sequence"/>
</dbReference>
<evidence type="ECO:0000256" key="1">
    <source>
        <dbReference type="ARBA" id="ARBA00001917"/>
    </source>
</evidence>